<comment type="caution">
    <text evidence="1">The sequence shown here is derived from an EMBL/GenBank/DDBJ whole genome shotgun (WGS) entry which is preliminary data.</text>
</comment>
<gene>
    <name evidence="1" type="ORF">NIES2119_01825</name>
</gene>
<dbReference type="OrthoDB" id="5296814at2"/>
<dbReference type="EMBL" id="MRCE01000002">
    <property type="protein sequence ID" value="OKH40387.1"/>
    <property type="molecule type" value="Genomic_DNA"/>
</dbReference>
<accession>A0A1U7IS95</accession>
<dbReference type="STRING" id="454136.NIES2119_01825"/>
<dbReference type="RefSeq" id="WP_073591767.1">
    <property type="nucleotide sequence ID" value="NZ_MRCE01000002.1"/>
</dbReference>
<evidence type="ECO:0000313" key="1">
    <source>
        <dbReference type="EMBL" id="OKH40387.1"/>
    </source>
</evidence>
<dbReference type="GO" id="GO:0020037">
    <property type="term" value="F:heme binding"/>
    <property type="evidence" value="ECO:0007669"/>
    <property type="project" value="InterPro"/>
</dbReference>
<dbReference type="GO" id="GO:0009055">
    <property type="term" value="F:electron transfer activity"/>
    <property type="evidence" value="ECO:0007669"/>
    <property type="project" value="InterPro"/>
</dbReference>
<dbReference type="InterPro" id="IPR018588">
    <property type="entry name" value="Dihaem_cytochrome-c"/>
</dbReference>
<reference evidence="1 2" key="1">
    <citation type="submission" date="2016-11" db="EMBL/GenBank/DDBJ databases">
        <title>Draft Genome Sequences of Nine Cyanobacterial Strains from Diverse Habitats.</title>
        <authorList>
            <person name="Zhu T."/>
            <person name="Hou S."/>
            <person name="Lu X."/>
            <person name="Hess W.R."/>
        </authorList>
    </citation>
    <scope>NUCLEOTIDE SEQUENCE [LARGE SCALE GENOMIC DNA]</scope>
    <source>
        <strain evidence="1 2">IAM M-71</strain>
    </source>
</reference>
<dbReference type="Proteomes" id="UP000185860">
    <property type="component" value="Unassembled WGS sequence"/>
</dbReference>
<dbReference type="InterPro" id="IPR036909">
    <property type="entry name" value="Cyt_c-like_dom_sf"/>
</dbReference>
<dbReference type="AlphaFoldDB" id="A0A1U7IS95"/>
<name>A0A1U7IS95_9CYAN</name>
<protein>
    <submittedName>
        <fullName evidence="1">Cytochrome C</fullName>
    </submittedName>
</protein>
<dbReference type="SUPFAM" id="SSF46626">
    <property type="entry name" value="Cytochrome c"/>
    <property type="match status" value="1"/>
</dbReference>
<dbReference type="Pfam" id="PF09626">
    <property type="entry name" value="DHC"/>
    <property type="match status" value="1"/>
</dbReference>
<organism evidence="1 2">
    <name type="scientific">[Phormidium ambiguum] IAM M-71</name>
    <dbReference type="NCBI Taxonomy" id="454136"/>
    <lineage>
        <taxon>Bacteria</taxon>
        <taxon>Bacillati</taxon>
        <taxon>Cyanobacteriota</taxon>
        <taxon>Cyanophyceae</taxon>
        <taxon>Oscillatoriophycideae</taxon>
        <taxon>Aerosakkonematales</taxon>
        <taxon>Aerosakkonemataceae</taxon>
        <taxon>Floridanema</taxon>
    </lineage>
</organism>
<proteinExistence type="predicted"/>
<evidence type="ECO:0000313" key="2">
    <source>
        <dbReference type="Proteomes" id="UP000185860"/>
    </source>
</evidence>
<sequence length="186" mass="21592">MANFVRSKTEKRKPRQRSIILFFLLLLWCSFLAWGLTLFTQPQTAQSQSVSNTPLVGTVDVIPQRYQLGQELYLENCATCHIGVPPAVLPTETWVDLIQDAQHYGTQIKPLVDPQRLLVWEYLRTFSRMRSQYEERTPYRIAQSRYFKALHPQVKLPQSVPMASCITCHPGADKYDFRSLSAEWQE</sequence>